<dbReference type="Gene3D" id="3.40.50.300">
    <property type="entry name" value="P-loop containing nucleotide triphosphate hydrolases"/>
    <property type="match status" value="1"/>
</dbReference>
<evidence type="ECO:0000256" key="3">
    <source>
        <dbReference type="ARBA" id="ARBA00022801"/>
    </source>
</evidence>
<comment type="subcellular location">
    <subcellularLocation>
        <location evidence="1">Membrane</location>
    </subcellularLocation>
</comment>
<keyword evidence="3" id="KW-0378">Hydrolase</keyword>
<dbReference type="Proteomes" id="UP000198553">
    <property type="component" value="Unassembled WGS sequence"/>
</dbReference>
<gene>
    <name evidence="8" type="ORF">SAMN05192533_12511</name>
</gene>
<accession>A0A1H8K6H8</accession>
<evidence type="ECO:0000256" key="4">
    <source>
        <dbReference type="ARBA" id="ARBA00023134"/>
    </source>
</evidence>
<dbReference type="InterPro" id="IPR045063">
    <property type="entry name" value="Dynamin_N"/>
</dbReference>
<dbReference type="EMBL" id="FOBW01000025">
    <property type="protein sequence ID" value="SEN88649.1"/>
    <property type="molecule type" value="Genomic_DNA"/>
</dbReference>
<feature type="coiled-coil region" evidence="6">
    <location>
        <begin position="625"/>
        <end position="678"/>
    </location>
</feature>
<dbReference type="STRING" id="930146.SAMN05192533_12511"/>
<dbReference type="InterPro" id="IPR027417">
    <property type="entry name" value="P-loop_NTPase"/>
</dbReference>
<keyword evidence="6" id="KW-0175">Coiled coil</keyword>
<reference evidence="9" key="1">
    <citation type="submission" date="2016-10" db="EMBL/GenBank/DDBJ databases">
        <authorList>
            <person name="Varghese N."/>
            <person name="Submissions S."/>
        </authorList>
    </citation>
    <scope>NUCLEOTIDE SEQUENCE [LARGE SCALE GENOMIC DNA]</scope>
    <source>
        <strain evidence="9">B48,IBRC-M 10115,DSM 25386,CECT 8001</strain>
    </source>
</reference>
<dbReference type="GO" id="GO:0003924">
    <property type="term" value="F:GTPase activity"/>
    <property type="evidence" value="ECO:0007669"/>
    <property type="project" value="InterPro"/>
</dbReference>
<evidence type="ECO:0000256" key="2">
    <source>
        <dbReference type="ARBA" id="ARBA00022741"/>
    </source>
</evidence>
<dbReference type="InterPro" id="IPR027094">
    <property type="entry name" value="Mitofusin_fam"/>
</dbReference>
<keyword evidence="9" id="KW-1185">Reference proteome</keyword>
<organism evidence="8 9">
    <name type="scientific">Mesobacillus persicus</name>
    <dbReference type="NCBI Taxonomy" id="930146"/>
    <lineage>
        <taxon>Bacteria</taxon>
        <taxon>Bacillati</taxon>
        <taxon>Bacillota</taxon>
        <taxon>Bacilli</taxon>
        <taxon>Bacillales</taxon>
        <taxon>Bacillaceae</taxon>
        <taxon>Mesobacillus</taxon>
    </lineage>
</organism>
<keyword evidence="4" id="KW-0342">GTP-binding</keyword>
<feature type="domain" description="Dynamin N-terminal" evidence="7">
    <location>
        <begin position="51"/>
        <end position="220"/>
    </location>
</feature>
<evidence type="ECO:0000256" key="6">
    <source>
        <dbReference type="SAM" id="Coils"/>
    </source>
</evidence>
<dbReference type="PANTHER" id="PTHR10465:SF0">
    <property type="entry name" value="SARCALUMENIN"/>
    <property type="match status" value="1"/>
</dbReference>
<dbReference type="GO" id="GO:0005525">
    <property type="term" value="F:GTP binding"/>
    <property type="evidence" value="ECO:0007669"/>
    <property type="project" value="UniProtKB-KW"/>
</dbReference>
<dbReference type="OrthoDB" id="9816479at2"/>
<dbReference type="PANTHER" id="PTHR10465">
    <property type="entry name" value="TRANSMEMBRANE GTPASE FZO1"/>
    <property type="match status" value="1"/>
</dbReference>
<dbReference type="Pfam" id="PF00350">
    <property type="entry name" value="Dynamin_N"/>
    <property type="match status" value="1"/>
</dbReference>
<keyword evidence="2" id="KW-0547">Nucleotide-binding</keyword>
<proteinExistence type="predicted"/>
<evidence type="ECO:0000256" key="5">
    <source>
        <dbReference type="ARBA" id="ARBA00023136"/>
    </source>
</evidence>
<keyword evidence="5" id="KW-0472">Membrane</keyword>
<evidence type="ECO:0000313" key="9">
    <source>
        <dbReference type="Proteomes" id="UP000198553"/>
    </source>
</evidence>
<sequence>MSIKKIQSLLAETESMIKYISQDPFLKKDERSQGILSNTRKNLTDKRYVVSVIAAMKAGKSTTFNALLGRDVLPNETEACTAAITEIKHSEQAGSYVQKIYRNGEIVKIVSNGERTLEENFLQDVRESRKRNEVASIEKYFLESPILAIEKSPYRDIVQNFILVDTPGPNEAGDGKFDVTELQRIGLEKLRDSDALIMLFDYQTFKSDTNAMILKNIFENREDLAKDQEKIYFLINKIDAMRERDGSVEGVISSVKQLISQYAPIIKDPQVFAFSAKQANLARAVLTGTASNELKKEMETSYGSKYAKEIEVEGTTFTVIPKPESFAQQLLEESNILSIEEKIIERMFYQSSEKMIHNSIERLHQVTGNILNAVQAQIDLSTQNAEGLQASVEESKKKIELLRNEGEFLKSIPKKEFSELVEKINAILRGIQGNVDQAIENNMPSRRVVEGTDENTLRQQVQSIQQTMVQGVQLTLNRDVDKIQRLAMDCQTQINQELNKAFQELSQKANELIGQSMSLKFQVFNMGDISREISLSSDIQVQEGTTEVAGDDSSTMMARIIKGAGIGLGAGIVIPGAGNLLGAVIGGLGGLLTHFMSGDADVRQSLKVYKIELDPMKEEMVKHSKDSVRNVIKELEKEINESRSNYVKFIESQLNVFIHNLKEQLDTILSDYNKNKENIDQHLSNMESIKETILYYVKEVKSIEALEDEKVSS</sequence>
<evidence type="ECO:0000259" key="7">
    <source>
        <dbReference type="Pfam" id="PF00350"/>
    </source>
</evidence>
<name>A0A1H8K6H8_9BACI</name>
<dbReference type="AlphaFoldDB" id="A0A1H8K6H8"/>
<dbReference type="SUPFAM" id="SSF52540">
    <property type="entry name" value="P-loop containing nucleoside triphosphate hydrolases"/>
    <property type="match status" value="1"/>
</dbReference>
<evidence type="ECO:0000313" key="8">
    <source>
        <dbReference type="EMBL" id="SEN88649.1"/>
    </source>
</evidence>
<dbReference type="GO" id="GO:0008053">
    <property type="term" value="P:mitochondrial fusion"/>
    <property type="evidence" value="ECO:0007669"/>
    <property type="project" value="TreeGrafter"/>
</dbReference>
<protein>
    <submittedName>
        <fullName evidence="8">Dynamin family protein</fullName>
    </submittedName>
</protein>
<evidence type="ECO:0000256" key="1">
    <source>
        <dbReference type="ARBA" id="ARBA00004370"/>
    </source>
</evidence>
<dbReference type="GO" id="GO:0016020">
    <property type="term" value="C:membrane"/>
    <property type="evidence" value="ECO:0007669"/>
    <property type="project" value="UniProtKB-SubCell"/>
</dbReference>
<dbReference type="RefSeq" id="WP_090750266.1">
    <property type="nucleotide sequence ID" value="NZ_FOBW01000025.1"/>
</dbReference>